<evidence type="ECO:0000256" key="1">
    <source>
        <dbReference type="ARBA" id="ARBA00022490"/>
    </source>
</evidence>
<gene>
    <name evidence="9" type="ORF">FCC1311_059972</name>
</gene>
<evidence type="ECO:0000313" key="10">
    <source>
        <dbReference type="Proteomes" id="UP000241890"/>
    </source>
</evidence>
<comment type="caution">
    <text evidence="9">The sequence shown here is derived from an EMBL/GenBank/DDBJ whole genome shotgun (WGS) entry which is preliminary data.</text>
</comment>
<feature type="domain" description="RRM" evidence="8">
    <location>
        <begin position="200"/>
        <end position="278"/>
    </location>
</feature>
<dbReference type="HAMAP" id="MF_03006">
    <property type="entry name" value="eIF3g"/>
    <property type="match status" value="1"/>
</dbReference>
<evidence type="ECO:0000256" key="7">
    <source>
        <dbReference type="SAM" id="MobiDB-lite"/>
    </source>
</evidence>
<protein>
    <recommendedName>
        <fullName evidence="5">Eukaryotic translation initiation factor 3 subunit G</fullName>
        <shortName evidence="5">eIF3g</shortName>
    </recommendedName>
    <alternativeName>
        <fullName evidence="5">Eukaryotic translation initiation factor 3 RNA-binding subunit</fullName>
        <shortName evidence="5">eIF-3 RNA-binding subunit</shortName>
    </alternativeName>
    <alternativeName>
        <fullName evidence="5">Eukaryotic translation initiation factor 3 subunit 4</fullName>
    </alternativeName>
</protein>
<dbReference type="InterPro" id="IPR000504">
    <property type="entry name" value="RRM_dom"/>
</dbReference>
<dbReference type="GO" id="GO:0003743">
    <property type="term" value="F:translation initiation factor activity"/>
    <property type="evidence" value="ECO:0007669"/>
    <property type="project" value="UniProtKB-UniRule"/>
</dbReference>
<dbReference type="InParanoid" id="A0A2R5GFT7"/>
<accession>A0A2R5GFT7</accession>
<reference evidence="9 10" key="1">
    <citation type="submission" date="2017-12" db="EMBL/GenBank/DDBJ databases">
        <title>Sequencing, de novo assembly and annotation of complete genome of a new Thraustochytrid species, strain FCC1311.</title>
        <authorList>
            <person name="Sedici K."/>
            <person name="Godart F."/>
            <person name="Aiese Cigliano R."/>
            <person name="Sanseverino W."/>
            <person name="Barakat M."/>
            <person name="Ortet P."/>
            <person name="Marechal E."/>
            <person name="Cagnac O."/>
            <person name="Amato A."/>
        </authorList>
    </citation>
    <scope>NUCLEOTIDE SEQUENCE [LARGE SCALE GENOMIC DNA]</scope>
</reference>
<dbReference type="InterPro" id="IPR017334">
    <property type="entry name" value="eIF3_g"/>
</dbReference>
<evidence type="ECO:0000313" key="9">
    <source>
        <dbReference type="EMBL" id="GBG29776.1"/>
    </source>
</evidence>
<keyword evidence="10" id="KW-1185">Reference proteome</keyword>
<sequence length="307" mass="34192">MADWADDDDNVDVTTELDDYLPEAYEEGPDDKGIKTLVSFRIQDGQKQKVIRKVKVVTKKKKVSKRIQERLAWKKFGLAEDAPPGPEEETTIVSRDDVHIENPGDENKAQKREEDEMIKRLRSGALNRKKREEFAAKESTILGSEGMGQGLRTGTALSQMADAPSSLAAAGGPGGKYVPMHLRGGDAAASMSRFEEEDQTTLRVTNISEDTTEDDLRDLFQPFGRIQRVYLARDRETQISRGFAYISFHYRDDAQRAMDKLNGFGYDHLILKVEWAKPSTRDDAGTQSVMKAGIVSGYGGALPQNMG</sequence>
<evidence type="ECO:0000256" key="6">
    <source>
        <dbReference type="PROSITE-ProRule" id="PRU00176"/>
    </source>
</evidence>
<dbReference type="FunCoup" id="A0A2R5GFT7">
    <property type="interactions" value="128"/>
</dbReference>
<evidence type="ECO:0000256" key="5">
    <source>
        <dbReference type="HAMAP-Rule" id="MF_03006"/>
    </source>
</evidence>
<evidence type="ECO:0000256" key="3">
    <source>
        <dbReference type="ARBA" id="ARBA00022884"/>
    </source>
</evidence>
<dbReference type="PROSITE" id="PS50102">
    <property type="entry name" value="RRM"/>
    <property type="match status" value="1"/>
</dbReference>
<dbReference type="InterPro" id="IPR012677">
    <property type="entry name" value="Nucleotide-bd_a/b_plait_sf"/>
</dbReference>
<dbReference type="GO" id="GO:0001732">
    <property type="term" value="P:formation of cytoplasmic translation initiation complex"/>
    <property type="evidence" value="ECO:0007669"/>
    <property type="project" value="UniProtKB-UniRule"/>
</dbReference>
<dbReference type="AlphaFoldDB" id="A0A2R5GFT7"/>
<dbReference type="SMART" id="SM00360">
    <property type="entry name" value="RRM"/>
    <property type="match status" value="1"/>
</dbReference>
<dbReference type="SUPFAM" id="SSF54928">
    <property type="entry name" value="RNA-binding domain, RBD"/>
    <property type="match status" value="1"/>
</dbReference>
<dbReference type="PANTHER" id="PTHR10352">
    <property type="entry name" value="EUKARYOTIC TRANSLATION INITIATION FACTOR 3 SUBUNIT G"/>
    <property type="match status" value="1"/>
</dbReference>
<dbReference type="Pfam" id="PF00076">
    <property type="entry name" value="RRM_1"/>
    <property type="match status" value="1"/>
</dbReference>
<name>A0A2R5GFT7_9STRA</name>
<organism evidence="9 10">
    <name type="scientific">Hondaea fermentalgiana</name>
    <dbReference type="NCBI Taxonomy" id="2315210"/>
    <lineage>
        <taxon>Eukaryota</taxon>
        <taxon>Sar</taxon>
        <taxon>Stramenopiles</taxon>
        <taxon>Bigyra</taxon>
        <taxon>Labyrinthulomycetes</taxon>
        <taxon>Thraustochytrida</taxon>
        <taxon>Thraustochytriidae</taxon>
        <taxon>Hondaea</taxon>
    </lineage>
</organism>
<dbReference type="GO" id="GO:0003723">
    <property type="term" value="F:RNA binding"/>
    <property type="evidence" value="ECO:0007669"/>
    <property type="project" value="UniProtKB-UniRule"/>
</dbReference>
<dbReference type="OrthoDB" id="1749473at2759"/>
<keyword evidence="3 6" id="KW-0694">RNA-binding</keyword>
<evidence type="ECO:0000259" key="8">
    <source>
        <dbReference type="PROSITE" id="PS50102"/>
    </source>
</evidence>
<dbReference type="InterPro" id="IPR034240">
    <property type="entry name" value="eIF3G_RRM"/>
</dbReference>
<dbReference type="Pfam" id="PF12353">
    <property type="entry name" value="eIF3g"/>
    <property type="match status" value="1"/>
</dbReference>
<comment type="subunit">
    <text evidence="5">Component of the eukaryotic translation initiation factor 3 (eIF-3) complex.</text>
</comment>
<comment type="function">
    <text evidence="5">RNA-binding component of the eukaryotic translation initiation factor 3 (eIF-3) complex, which is involved in protein synthesis of a specialized repertoire of mRNAs and, together with other initiation factors, stimulates binding of mRNA and methionyl-tRNAi to the 40S ribosome. The eIF-3 complex specifically targets and initiates translation of a subset of mRNAs involved in cell proliferation. This subunit can bind 18S rRNA.</text>
</comment>
<dbReference type="GO" id="GO:0016282">
    <property type="term" value="C:eukaryotic 43S preinitiation complex"/>
    <property type="evidence" value="ECO:0007669"/>
    <property type="project" value="UniProtKB-UniRule"/>
</dbReference>
<dbReference type="EMBL" id="BEYU01000065">
    <property type="protein sequence ID" value="GBG29776.1"/>
    <property type="molecule type" value="Genomic_DNA"/>
</dbReference>
<dbReference type="InterPro" id="IPR035979">
    <property type="entry name" value="RBD_domain_sf"/>
</dbReference>
<evidence type="ECO:0000256" key="4">
    <source>
        <dbReference type="ARBA" id="ARBA00022917"/>
    </source>
</evidence>
<keyword evidence="4 5" id="KW-0648">Protein biosynthesis</keyword>
<feature type="region of interest" description="Disordered" evidence="7">
    <location>
        <begin position="78"/>
        <end position="114"/>
    </location>
</feature>
<dbReference type="Proteomes" id="UP000241890">
    <property type="component" value="Unassembled WGS sequence"/>
</dbReference>
<dbReference type="Gene3D" id="3.30.70.330">
    <property type="match status" value="1"/>
</dbReference>
<comment type="similarity">
    <text evidence="5">Belongs to the eIF-3 subunit G family.</text>
</comment>
<feature type="compositionally biased region" description="Basic and acidic residues" evidence="7">
    <location>
        <begin position="94"/>
        <end position="114"/>
    </location>
</feature>
<dbReference type="PIRSF" id="PIRSF037949">
    <property type="entry name" value="Transl_init_eIF-3_RNA-bind"/>
    <property type="match status" value="1"/>
</dbReference>
<dbReference type="GO" id="GO:0005852">
    <property type="term" value="C:eukaryotic translation initiation factor 3 complex"/>
    <property type="evidence" value="ECO:0007669"/>
    <property type="project" value="UniProtKB-UniRule"/>
</dbReference>
<keyword evidence="1 5" id="KW-0963">Cytoplasm</keyword>
<comment type="subcellular location">
    <subcellularLocation>
        <location evidence="5">Cytoplasm</location>
    </subcellularLocation>
</comment>
<dbReference type="InterPro" id="IPR024675">
    <property type="entry name" value="eIF3g_N"/>
</dbReference>
<evidence type="ECO:0000256" key="2">
    <source>
        <dbReference type="ARBA" id="ARBA00022540"/>
    </source>
</evidence>
<dbReference type="CDD" id="cd12408">
    <property type="entry name" value="RRM_eIF3G_like"/>
    <property type="match status" value="1"/>
</dbReference>
<keyword evidence="2 5" id="KW-0396">Initiation factor</keyword>
<dbReference type="GO" id="GO:0033290">
    <property type="term" value="C:eukaryotic 48S preinitiation complex"/>
    <property type="evidence" value="ECO:0007669"/>
    <property type="project" value="UniProtKB-UniRule"/>
</dbReference>
<proteinExistence type="inferred from homology"/>